<name>F8MJZ4_NEUT8</name>
<proteinExistence type="predicted"/>
<gene>
    <name evidence="3" type="ORF">NEUTE1DRAFT_137171</name>
</gene>
<dbReference type="AlphaFoldDB" id="F8MJZ4"/>
<evidence type="ECO:0000313" key="3">
    <source>
        <dbReference type="EMBL" id="EGO57331.1"/>
    </source>
</evidence>
<feature type="domain" description="DUF8021" evidence="2">
    <location>
        <begin position="136"/>
        <end position="182"/>
    </location>
</feature>
<dbReference type="EMBL" id="GL891304">
    <property type="protein sequence ID" value="EGO57331.1"/>
    <property type="molecule type" value="Genomic_DNA"/>
</dbReference>
<dbReference type="KEGG" id="nte:NEUTE1DRAFT137171"/>
<dbReference type="Pfam" id="PF26061">
    <property type="entry name" value="DUF8021"/>
    <property type="match status" value="1"/>
</dbReference>
<dbReference type="RefSeq" id="XP_009850472.1">
    <property type="nucleotide sequence ID" value="XM_009852170.1"/>
</dbReference>
<accession>F8MJZ4</accession>
<reference evidence="4" key="1">
    <citation type="journal article" date="2011" name="Genetics">
        <title>Massive changes in genome architecture accompany the transition to self-fertility in the filamentous fungus Neurospora tetrasperma.</title>
        <authorList>
            <person name="Ellison C.E."/>
            <person name="Stajich J.E."/>
            <person name="Jacobson D.J."/>
            <person name="Natvig D.O."/>
            <person name="Lapidus A."/>
            <person name="Foster B."/>
            <person name="Aerts A."/>
            <person name="Riley R."/>
            <person name="Lindquist E.A."/>
            <person name="Grigoriev I.V."/>
            <person name="Taylor J.W."/>
        </authorList>
    </citation>
    <scope>NUCLEOTIDE SEQUENCE [LARGE SCALE GENOMIC DNA]</scope>
    <source>
        <strain evidence="4">FGSC 2508 / P0657</strain>
    </source>
</reference>
<evidence type="ECO:0000313" key="4">
    <source>
        <dbReference type="Proteomes" id="UP000008065"/>
    </source>
</evidence>
<protein>
    <recommendedName>
        <fullName evidence="2">DUF8021 domain-containing protein</fullName>
    </recommendedName>
</protein>
<organism evidence="3 4">
    <name type="scientific">Neurospora tetrasperma (strain FGSC 2508 / ATCC MYA-4615 / P0657)</name>
    <dbReference type="NCBI Taxonomy" id="510951"/>
    <lineage>
        <taxon>Eukaryota</taxon>
        <taxon>Fungi</taxon>
        <taxon>Dikarya</taxon>
        <taxon>Ascomycota</taxon>
        <taxon>Pezizomycotina</taxon>
        <taxon>Sordariomycetes</taxon>
        <taxon>Sordariomycetidae</taxon>
        <taxon>Sordariales</taxon>
        <taxon>Sordariaceae</taxon>
        <taxon>Neurospora</taxon>
    </lineage>
</organism>
<dbReference type="OrthoDB" id="4564413at2759"/>
<dbReference type="VEuPathDB" id="FungiDB:NEUTE1DRAFT_137171"/>
<evidence type="ECO:0000259" key="2">
    <source>
        <dbReference type="Pfam" id="PF26061"/>
    </source>
</evidence>
<keyword evidence="4" id="KW-1185">Reference proteome</keyword>
<dbReference type="GeneID" id="20825988"/>
<sequence length="192" mass="21490">MVCHTLAALGILAAIESQTYGEVDPFLTSSSPVYRENYKQRDINTSFLTTPLKIDYTDTFVDQQDCKTYSQLIVTDIKNPYIIGTQITYDNTGSAGLKAKIIDVVISRSSTEPQFNATKTLAYVGAEDWSVIVTAKQDSRDVLKTVANSYLDLWSSNGSFELPWGTPCARLYESVYYTEECQPVSLNGDRYR</sequence>
<keyword evidence="1" id="KW-0732">Signal</keyword>
<feature type="signal peptide" evidence="1">
    <location>
        <begin position="1"/>
        <end position="21"/>
    </location>
</feature>
<dbReference type="HOGENOM" id="CLU_1415552_0_0_1"/>
<evidence type="ECO:0000256" key="1">
    <source>
        <dbReference type="SAM" id="SignalP"/>
    </source>
</evidence>
<feature type="chain" id="PRO_5003374991" description="DUF8021 domain-containing protein" evidence="1">
    <location>
        <begin position="22"/>
        <end position="192"/>
    </location>
</feature>
<dbReference type="Proteomes" id="UP000008065">
    <property type="component" value="Unassembled WGS sequence"/>
</dbReference>
<dbReference type="InterPro" id="IPR058334">
    <property type="entry name" value="DUF8021"/>
</dbReference>